<keyword evidence="2" id="KW-0548">Nucleotidyltransferase</keyword>
<gene>
    <name evidence="2" type="ORF">Tci_046497</name>
</gene>
<dbReference type="PANTHER" id="PTHR33116">
    <property type="entry name" value="REVERSE TRANSCRIPTASE ZINC-BINDING DOMAIN-CONTAINING PROTEIN-RELATED-RELATED"/>
    <property type="match status" value="1"/>
</dbReference>
<dbReference type="EMBL" id="BKCJ010006901">
    <property type="protein sequence ID" value="GEU74519.1"/>
    <property type="molecule type" value="Genomic_DNA"/>
</dbReference>
<dbReference type="GO" id="GO:0003964">
    <property type="term" value="F:RNA-directed DNA polymerase activity"/>
    <property type="evidence" value="ECO:0007669"/>
    <property type="project" value="UniProtKB-KW"/>
</dbReference>
<reference evidence="2" key="1">
    <citation type="journal article" date="2019" name="Sci. Rep.">
        <title>Draft genome of Tanacetum cinerariifolium, the natural source of mosquito coil.</title>
        <authorList>
            <person name="Yamashiro T."/>
            <person name="Shiraishi A."/>
            <person name="Satake H."/>
            <person name="Nakayama K."/>
        </authorList>
    </citation>
    <scope>NUCLEOTIDE SEQUENCE</scope>
</reference>
<evidence type="ECO:0000259" key="1">
    <source>
        <dbReference type="Pfam" id="PF13966"/>
    </source>
</evidence>
<dbReference type="AlphaFoldDB" id="A0A6L2MMG2"/>
<dbReference type="PANTHER" id="PTHR33116:SF78">
    <property type="entry name" value="OS12G0587133 PROTEIN"/>
    <property type="match status" value="1"/>
</dbReference>
<name>A0A6L2MMG2_TANCI</name>
<keyword evidence="2" id="KW-0808">Transferase</keyword>
<proteinExistence type="predicted"/>
<dbReference type="Pfam" id="PF13966">
    <property type="entry name" value="zf-RVT"/>
    <property type="match status" value="1"/>
</dbReference>
<sequence length="222" mass="25181">MVDVAASNVINKVINKVLCRLLKWKMKSLSIGGRFTLLKSVLGASPIYFMVIKSIHGEDGKIGNSFKSGIVFNWNNITRGVTLLYNKVSSLRRNLRGGIEQVQMANLLSNLEGFTLPNMHDRWRLSLLGDREFSVASAWNLIDDRTLSLVGSKTRWIKYVPIKVNILAWRIKLNNLPSWLNLSRRGLDLDTISCPSCNSAVESTNHIFFGWFMAKDLYKYIA</sequence>
<protein>
    <submittedName>
        <fullName evidence="2">RNA-directed DNA polymerase, eukaryota</fullName>
    </submittedName>
</protein>
<feature type="domain" description="Reverse transcriptase zinc-binding" evidence="1">
    <location>
        <begin position="133"/>
        <end position="210"/>
    </location>
</feature>
<accession>A0A6L2MMG2</accession>
<keyword evidence="2" id="KW-0695">RNA-directed DNA polymerase</keyword>
<comment type="caution">
    <text evidence="2">The sequence shown here is derived from an EMBL/GenBank/DDBJ whole genome shotgun (WGS) entry which is preliminary data.</text>
</comment>
<organism evidence="2">
    <name type="scientific">Tanacetum cinerariifolium</name>
    <name type="common">Dalmatian daisy</name>
    <name type="synonym">Chrysanthemum cinerariifolium</name>
    <dbReference type="NCBI Taxonomy" id="118510"/>
    <lineage>
        <taxon>Eukaryota</taxon>
        <taxon>Viridiplantae</taxon>
        <taxon>Streptophyta</taxon>
        <taxon>Embryophyta</taxon>
        <taxon>Tracheophyta</taxon>
        <taxon>Spermatophyta</taxon>
        <taxon>Magnoliopsida</taxon>
        <taxon>eudicotyledons</taxon>
        <taxon>Gunneridae</taxon>
        <taxon>Pentapetalae</taxon>
        <taxon>asterids</taxon>
        <taxon>campanulids</taxon>
        <taxon>Asterales</taxon>
        <taxon>Asteraceae</taxon>
        <taxon>Asteroideae</taxon>
        <taxon>Anthemideae</taxon>
        <taxon>Anthemidinae</taxon>
        <taxon>Tanacetum</taxon>
    </lineage>
</organism>
<dbReference type="InterPro" id="IPR026960">
    <property type="entry name" value="RVT-Znf"/>
</dbReference>
<evidence type="ECO:0000313" key="2">
    <source>
        <dbReference type="EMBL" id="GEU74519.1"/>
    </source>
</evidence>